<dbReference type="PANTHER" id="PTHR10811">
    <property type="entry name" value="FRINGE-RELATED"/>
    <property type="match status" value="1"/>
</dbReference>
<dbReference type="Gene3D" id="3.90.550.50">
    <property type="match status" value="1"/>
</dbReference>
<keyword evidence="3" id="KW-1185">Reference proteome</keyword>
<evidence type="ECO:0000259" key="2">
    <source>
        <dbReference type="Pfam" id="PF22936"/>
    </source>
</evidence>
<dbReference type="InParanoid" id="A0A6P9E1T8"/>
<evidence type="ECO:0000313" key="4">
    <source>
        <dbReference type="RefSeq" id="XP_035541459.1"/>
    </source>
</evidence>
<feature type="domain" description="Retrovirus-related Pol polyprotein from transposon TNT 1-94-like beta-barrel" evidence="2">
    <location>
        <begin position="177"/>
        <end position="251"/>
    </location>
</feature>
<evidence type="ECO:0000313" key="3">
    <source>
        <dbReference type="Proteomes" id="UP000235220"/>
    </source>
</evidence>
<feature type="compositionally biased region" description="Polar residues" evidence="1">
    <location>
        <begin position="84"/>
        <end position="99"/>
    </location>
</feature>
<reference evidence="4" key="1">
    <citation type="submission" date="2025-08" db="UniProtKB">
        <authorList>
            <consortium name="RefSeq"/>
        </authorList>
    </citation>
    <scope>IDENTIFICATION</scope>
    <source>
        <tissue evidence="4">Leaves</tissue>
    </source>
</reference>
<evidence type="ECO:0000256" key="1">
    <source>
        <dbReference type="SAM" id="MobiDB-lite"/>
    </source>
</evidence>
<dbReference type="Proteomes" id="UP000235220">
    <property type="component" value="Chromosome 14"/>
</dbReference>
<dbReference type="Pfam" id="PF04646">
    <property type="entry name" value="DUF604"/>
    <property type="match status" value="1"/>
</dbReference>
<dbReference type="RefSeq" id="XP_035541459.1">
    <property type="nucleotide sequence ID" value="XM_035685566.1"/>
</dbReference>
<dbReference type="Pfam" id="PF22936">
    <property type="entry name" value="Pol_BBD"/>
    <property type="match status" value="1"/>
</dbReference>
<dbReference type="GeneID" id="108981273"/>
<dbReference type="InterPro" id="IPR054722">
    <property type="entry name" value="PolX-like_BBD"/>
</dbReference>
<sequence>MAEVLGLTTARDVWVALENSFSHISKTRELRIKDDLQLIKRGTRNVTEYSRSFKMSLTPLPAFKDLVPKAESFEIFQKSLGSSPVSSAAFTTTKGSFNPSRGGSNSKSRRSRGGYNGGHNHGRGKRGSYIPRCQICKTEGHTVDRCRNRYERTDPTTQLAEAFTTSCSLSHGSASDWFTDTGTSAHMTSDPSQLDKVEPYHGKDCVIVGNGASLPITHTGTLTSLSNLKLLDVLVVPRLTKNLLSISKLTSDFPLSVTFSRDNFVVQNRLTGTAVATAISGIVLYLFYIILSNHPCCRSTVLLANFRYRLRTSSSTADPQSNISHLVFGIASSANTWKNKRPYIEAWWQPNKTQGFVFFDRAPADHESQQWPPSSPPFRVSRDTSRYKEYNRHPNPHAIRMARVVLELFRELNKGVRWYVMADDDTVFFVDNLVEVLARYDHNKYFYIGSNSDCVASNFDHSFGMAFGGAGYALSYPLAQALVKNLDVCIKRYPALYGSDHIVQSCIADLGVSLTQEKGFHQIDLHGDISGLLSALPQSPSVSLHHLDAVDPIFPFIQNRHASLNHLMEAAKVDQSRLLQHIICYHKQNNWSISISWGYSAYIYEKIYPPSILHRPLQTFIPWKKSAKPPFMFNTRPLPSNDPCELAPHVFFFEAIDKTTTKGIDQIVTSYVRRSSPRRSVACSSSSNGSHYVDFISKIQVFSPATKHGEAGNRRECCEILHVADKHNFSEVQIRACMKDEIVA</sequence>
<dbReference type="InterPro" id="IPR006740">
    <property type="entry name" value="DUF604"/>
</dbReference>
<dbReference type="AlphaFoldDB" id="A0A6P9E1T8"/>
<gene>
    <name evidence="4" type="primary">LOC108981273</name>
</gene>
<organism evidence="3 4">
    <name type="scientific">Juglans regia</name>
    <name type="common">English walnut</name>
    <dbReference type="NCBI Taxonomy" id="51240"/>
    <lineage>
        <taxon>Eukaryota</taxon>
        <taxon>Viridiplantae</taxon>
        <taxon>Streptophyta</taxon>
        <taxon>Embryophyta</taxon>
        <taxon>Tracheophyta</taxon>
        <taxon>Spermatophyta</taxon>
        <taxon>Magnoliopsida</taxon>
        <taxon>eudicotyledons</taxon>
        <taxon>Gunneridae</taxon>
        <taxon>Pentapetalae</taxon>
        <taxon>rosids</taxon>
        <taxon>fabids</taxon>
        <taxon>Fagales</taxon>
        <taxon>Juglandaceae</taxon>
        <taxon>Juglans</taxon>
    </lineage>
</organism>
<feature type="region of interest" description="Disordered" evidence="1">
    <location>
        <begin position="84"/>
        <end position="126"/>
    </location>
</feature>
<dbReference type="KEGG" id="jre:108981273"/>
<protein>
    <submittedName>
        <fullName evidence="4">Uncharacterized protein LOC108981273</fullName>
    </submittedName>
</protein>
<dbReference type="GO" id="GO:0008375">
    <property type="term" value="F:acetylglucosaminyltransferase activity"/>
    <property type="evidence" value="ECO:0000318"/>
    <property type="project" value="GO_Central"/>
</dbReference>
<proteinExistence type="predicted"/>
<name>A0A6P9E1T8_JUGRE</name>
<accession>A0A6P9E1T8</accession>
<dbReference type="OrthoDB" id="414175at2759"/>
<dbReference type="FunFam" id="3.90.550.50:FF:000038">
    <property type="entry name" value="Predicted protein"/>
    <property type="match status" value="1"/>
</dbReference>